<sequence length="815" mass="87515">MSSPSTNSYVDAARRALKPNDGPTGSPKQSTPRRGTRSAPAPVAGRTPPAGGTTSPVRVQASSSSHASTPATPPARTFTFGLPTPSSMPSGSPSFGSSPGKARKADGTPSSNLHHTASSGAARAVLNSAPNSRPGPQTGSQKPKKPPVDRQAALPASAPATPRGPSKPPTTTLKEAGAKEQTFGAQIDLQGRRKRVVATTLTFGSIQASRDGEFGSSESEVDHGAQLDRSDPPYRGPSVKNRASSPPIIKTRRARAAEQKMLAEGKTSASQSEKPPLSPSTPASVNRNTPSSKTTATPTPIQGAHEGRRGRKRGADRSVDFDSYTAETEMSAALPLAPSPTIVSTRKRQKRSRAVLSSEDDSGSPSFEHSFFDPMSVDHSVQQNVADELFGPDEDGDVASDDTGSIRMTAHNEKHYYDGKDMDEYEASFIDDNADDVGIDEVLEYDNSDAGSFYVGDDPHFDLQSNHENVGDPENEVDGDHNMGHRGNGTPPAHEQDGALRSPADYASDGGAMDDGEVDKEHETTSLPAGTDTNDGDPVPASSEVPNTRINLTRERVPLADEGVLTFGAVVGFQNDDNGSFSRYQDDLEYTMFRGTIKLDGTVVEVLQDPLLKQYYKDGKLEKYQKGCFLTWSKAEVKEGMAEFSTWGHKCPKLRFKSCISSINFRRLGSFVNLARVGLRELSVRNVNGTGQNFHLCTADRRVATCLSPIEVRESFLYTPPKRGLRKKGISGILHTQEYERTAGCTCTAFDDPELHAQLFQNMIRFETKAEFSKAKSDKNASVASPSVKVSTSAKAGTPKKTLDQISLDYDTESE</sequence>
<dbReference type="AlphaFoldDB" id="A0A4Q2D5J0"/>
<feature type="region of interest" description="Disordered" evidence="1">
    <location>
        <begin position="774"/>
        <end position="799"/>
    </location>
</feature>
<gene>
    <name evidence="2" type="ORF">EST38_g11792</name>
</gene>
<dbReference type="EMBL" id="SDEE01000773">
    <property type="protein sequence ID" value="RXW14062.1"/>
    <property type="molecule type" value="Genomic_DNA"/>
</dbReference>
<feature type="compositionally biased region" description="Basic and acidic residues" evidence="1">
    <location>
        <begin position="220"/>
        <end position="232"/>
    </location>
</feature>
<feature type="compositionally biased region" description="Polar residues" evidence="1">
    <location>
        <begin position="780"/>
        <end position="795"/>
    </location>
</feature>
<feature type="compositionally biased region" description="Low complexity" evidence="1">
    <location>
        <begin position="61"/>
        <end position="100"/>
    </location>
</feature>
<protein>
    <submittedName>
        <fullName evidence="2">Uncharacterized protein</fullName>
    </submittedName>
</protein>
<accession>A0A4Q2D5J0</accession>
<dbReference type="STRING" id="2316362.A0A4Q2D5J0"/>
<proteinExistence type="predicted"/>
<feature type="compositionally biased region" description="Polar residues" evidence="1">
    <location>
        <begin position="108"/>
        <end position="119"/>
    </location>
</feature>
<feature type="compositionally biased region" description="Polar residues" evidence="1">
    <location>
        <begin position="199"/>
        <end position="208"/>
    </location>
</feature>
<organism evidence="2 3">
    <name type="scientific">Candolleomyces aberdarensis</name>
    <dbReference type="NCBI Taxonomy" id="2316362"/>
    <lineage>
        <taxon>Eukaryota</taxon>
        <taxon>Fungi</taxon>
        <taxon>Dikarya</taxon>
        <taxon>Basidiomycota</taxon>
        <taxon>Agaricomycotina</taxon>
        <taxon>Agaricomycetes</taxon>
        <taxon>Agaricomycetidae</taxon>
        <taxon>Agaricales</taxon>
        <taxon>Agaricineae</taxon>
        <taxon>Psathyrellaceae</taxon>
        <taxon>Candolleomyces</taxon>
    </lineage>
</organism>
<dbReference type="Proteomes" id="UP000290288">
    <property type="component" value="Unassembled WGS sequence"/>
</dbReference>
<dbReference type="OrthoDB" id="10655483at2759"/>
<evidence type="ECO:0000256" key="1">
    <source>
        <dbReference type="SAM" id="MobiDB-lite"/>
    </source>
</evidence>
<feature type="compositionally biased region" description="Low complexity" evidence="1">
    <location>
        <begin position="289"/>
        <end position="300"/>
    </location>
</feature>
<feature type="compositionally biased region" description="Polar residues" evidence="1">
    <location>
        <begin position="128"/>
        <end position="141"/>
    </location>
</feature>
<reference evidence="2 3" key="1">
    <citation type="submission" date="2019-01" db="EMBL/GenBank/DDBJ databases">
        <title>Draft genome sequence of Psathyrella aberdarensis IHI B618.</title>
        <authorList>
            <person name="Buettner E."/>
            <person name="Kellner H."/>
        </authorList>
    </citation>
    <scope>NUCLEOTIDE SEQUENCE [LARGE SCALE GENOMIC DNA]</scope>
    <source>
        <strain evidence="2 3">IHI B618</strain>
    </source>
</reference>
<feature type="region of interest" description="Disordered" evidence="1">
    <location>
        <begin position="1"/>
        <end position="373"/>
    </location>
</feature>
<feature type="region of interest" description="Disordered" evidence="1">
    <location>
        <begin position="454"/>
        <end position="548"/>
    </location>
</feature>
<comment type="caution">
    <text evidence="2">The sequence shown here is derived from an EMBL/GenBank/DDBJ whole genome shotgun (WGS) entry which is preliminary data.</text>
</comment>
<evidence type="ECO:0000313" key="2">
    <source>
        <dbReference type="EMBL" id="RXW14062.1"/>
    </source>
</evidence>
<name>A0A4Q2D5J0_9AGAR</name>
<evidence type="ECO:0000313" key="3">
    <source>
        <dbReference type="Proteomes" id="UP000290288"/>
    </source>
</evidence>
<keyword evidence="3" id="KW-1185">Reference proteome</keyword>